<dbReference type="Proteomes" id="UP000248021">
    <property type="component" value="Unassembled WGS sequence"/>
</dbReference>
<dbReference type="SFLD" id="SFLDG00179">
    <property type="entry name" value="mandelate_racemase"/>
    <property type="match status" value="1"/>
</dbReference>
<evidence type="ECO:0000256" key="1">
    <source>
        <dbReference type="ARBA" id="ARBA00023239"/>
    </source>
</evidence>
<name>A0A2V3UDU2_9HYPH</name>
<organism evidence="3 4">
    <name type="scientific">Chelatococcus asaccharovorans</name>
    <dbReference type="NCBI Taxonomy" id="28210"/>
    <lineage>
        <taxon>Bacteria</taxon>
        <taxon>Pseudomonadati</taxon>
        <taxon>Pseudomonadota</taxon>
        <taxon>Alphaproteobacteria</taxon>
        <taxon>Hyphomicrobiales</taxon>
        <taxon>Chelatococcaceae</taxon>
        <taxon>Chelatococcus</taxon>
    </lineage>
</organism>
<dbReference type="InterPro" id="IPR029065">
    <property type="entry name" value="Enolase_C-like"/>
</dbReference>
<dbReference type="PANTHER" id="PTHR48080:SF2">
    <property type="entry name" value="D-GALACTONATE DEHYDRATASE"/>
    <property type="match status" value="1"/>
</dbReference>
<dbReference type="SMART" id="SM00922">
    <property type="entry name" value="MR_MLE"/>
    <property type="match status" value="1"/>
</dbReference>
<reference evidence="3 4" key="1">
    <citation type="submission" date="2018-05" db="EMBL/GenBank/DDBJ databases">
        <title>Genomic Encyclopedia of Type Strains, Phase IV (KMG-IV): sequencing the most valuable type-strain genomes for metagenomic binning, comparative biology and taxonomic classification.</title>
        <authorList>
            <person name="Goeker M."/>
        </authorList>
    </citation>
    <scope>NUCLEOTIDE SEQUENCE [LARGE SCALE GENOMIC DNA]</scope>
    <source>
        <strain evidence="3 4">DSM 6462</strain>
    </source>
</reference>
<dbReference type="SUPFAM" id="SSF51604">
    <property type="entry name" value="Enolase C-terminal domain-like"/>
    <property type="match status" value="1"/>
</dbReference>
<dbReference type="PROSITE" id="PS00908">
    <property type="entry name" value="MR_MLE_1"/>
    <property type="match status" value="1"/>
</dbReference>
<dbReference type="Pfam" id="PF13378">
    <property type="entry name" value="MR_MLE_C"/>
    <property type="match status" value="1"/>
</dbReference>
<dbReference type="InterPro" id="IPR034593">
    <property type="entry name" value="DgoD-like"/>
</dbReference>
<keyword evidence="4" id="KW-1185">Reference proteome</keyword>
<dbReference type="InterPro" id="IPR018110">
    <property type="entry name" value="Mandel_Rmase/mucon_lact_enz_CS"/>
</dbReference>
<proteinExistence type="predicted"/>
<evidence type="ECO:0000259" key="2">
    <source>
        <dbReference type="SMART" id="SM00922"/>
    </source>
</evidence>
<protein>
    <submittedName>
        <fullName evidence="3">Galactonate dehydratase</fullName>
    </submittedName>
</protein>
<dbReference type="InterPro" id="IPR013341">
    <property type="entry name" value="Mandelate_racemase_N_dom"/>
</dbReference>
<dbReference type="GO" id="GO:0016829">
    <property type="term" value="F:lyase activity"/>
    <property type="evidence" value="ECO:0007669"/>
    <property type="project" value="UniProtKB-KW"/>
</dbReference>
<dbReference type="Pfam" id="PF02746">
    <property type="entry name" value="MR_MLE_N"/>
    <property type="match status" value="1"/>
</dbReference>
<accession>A0A2V3UDU2</accession>
<gene>
    <name evidence="3" type="ORF">C7450_102105</name>
</gene>
<feature type="domain" description="Mandelate racemase/muconate lactonizing enzyme C-terminal" evidence="2">
    <location>
        <begin position="156"/>
        <end position="262"/>
    </location>
</feature>
<dbReference type="InterPro" id="IPR036849">
    <property type="entry name" value="Enolase-like_C_sf"/>
</dbReference>
<comment type="caution">
    <text evidence="3">The sequence shown here is derived from an EMBL/GenBank/DDBJ whole genome shotgun (WGS) entry which is preliminary data.</text>
</comment>
<keyword evidence="1" id="KW-0456">Lyase</keyword>
<dbReference type="SFLD" id="SFLDS00001">
    <property type="entry name" value="Enolase"/>
    <property type="match status" value="1"/>
</dbReference>
<dbReference type="InterPro" id="IPR029017">
    <property type="entry name" value="Enolase-like_N"/>
</dbReference>
<dbReference type="AlphaFoldDB" id="A0A2V3UDU2"/>
<dbReference type="Gene3D" id="3.30.390.10">
    <property type="entry name" value="Enolase-like, N-terminal domain"/>
    <property type="match status" value="1"/>
</dbReference>
<dbReference type="EMBL" id="QJJK01000002">
    <property type="protein sequence ID" value="PXW63190.1"/>
    <property type="molecule type" value="Genomic_DNA"/>
</dbReference>
<dbReference type="GO" id="GO:0000287">
    <property type="term" value="F:magnesium ion binding"/>
    <property type="evidence" value="ECO:0007669"/>
    <property type="project" value="UniProtKB-ARBA"/>
</dbReference>
<sequence length="402" mass="45217">MAISISIYVWNVSITSRTNREDHLHMKVTGIETFKFWVDWCNWLFVRVTTDEGLIGWGEASLHGPIESVETAIREMAPHLIGQDPAGPEQHWHRLYNAWRWRGGATLTSALSGIDIALWDLEGKRLGVPVHRLLGGAHRTRLRVYASHWLSGVRTPEAAFEGAREAVRRGFTGFKCCLISYDGLRANEARELRLAREMMAAAREGAGPDVDIFHECSEFLSPRTAVMLDDALSPYRPGWFEEPIPFENAKVMARLQRELRTPIATGERLLSRYEFRELLEEGGCKIIQPDIMHGGGFTELRRIASMADTYYVPVAPHNPGGPICTVASMHLAASIPNFYILEQMEPQRAIRDAVSRPAIRFEDGHFILPDGPGLGLEPDIEALKDHAFKPQPFGERPGSLFR</sequence>
<dbReference type="PANTHER" id="PTHR48080">
    <property type="entry name" value="D-GALACTONATE DEHYDRATASE-RELATED"/>
    <property type="match status" value="1"/>
</dbReference>
<evidence type="ECO:0000313" key="4">
    <source>
        <dbReference type="Proteomes" id="UP000248021"/>
    </source>
</evidence>
<dbReference type="InterPro" id="IPR013342">
    <property type="entry name" value="Mandelate_racemase_C"/>
</dbReference>
<evidence type="ECO:0000313" key="3">
    <source>
        <dbReference type="EMBL" id="PXW63190.1"/>
    </source>
</evidence>
<dbReference type="GO" id="GO:0009063">
    <property type="term" value="P:amino acid catabolic process"/>
    <property type="evidence" value="ECO:0007669"/>
    <property type="project" value="InterPro"/>
</dbReference>
<dbReference type="OrthoDB" id="9802699at2"/>
<dbReference type="CDD" id="cd03316">
    <property type="entry name" value="MR_like"/>
    <property type="match status" value="1"/>
</dbReference>
<dbReference type="Gene3D" id="3.20.20.120">
    <property type="entry name" value="Enolase-like C-terminal domain"/>
    <property type="match status" value="1"/>
</dbReference>
<dbReference type="SUPFAM" id="SSF54826">
    <property type="entry name" value="Enolase N-terminal domain-like"/>
    <property type="match status" value="1"/>
</dbReference>